<keyword evidence="2" id="KW-0472">Membrane</keyword>
<dbReference type="AlphaFoldDB" id="A0AAD4Q9A5"/>
<proteinExistence type="predicted"/>
<protein>
    <submittedName>
        <fullName evidence="3">Uncharacterized protein</fullName>
    </submittedName>
</protein>
<gene>
    <name evidence="3" type="ORF">EDB92DRAFT_1872227</name>
</gene>
<feature type="region of interest" description="Disordered" evidence="1">
    <location>
        <begin position="128"/>
        <end position="152"/>
    </location>
</feature>
<sequence length="152" mass="16573">MGLVDTLGFCISVFGLVIYLQFLLPHNTIPTISSMLVDAEQSLALAMTIGAIPEMSDYKVGLVVLSRQLALIRIESHHSPGLFLQIWLAVRRFYRLCSLGSRVVSVRREVEVVTDLFLLGTPQTVVTPPSPVTADNTPADMTDPTPPVPVTV</sequence>
<evidence type="ECO:0000313" key="4">
    <source>
        <dbReference type="Proteomes" id="UP001201163"/>
    </source>
</evidence>
<organism evidence="3 4">
    <name type="scientific">Lactarius akahatsu</name>
    <dbReference type="NCBI Taxonomy" id="416441"/>
    <lineage>
        <taxon>Eukaryota</taxon>
        <taxon>Fungi</taxon>
        <taxon>Dikarya</taxon>
        <taxon>Basidiomycota</taxon>
        <taxon>Agaricomycotina</taxon>
        <taxon>Agaricomycetes</taxon>
        <taxon>Russulales</taxon>
        <taxon>Russulaceae</taxon>
        <taxon>Lactarius</taxon>
    </lineage>
</organism>
<keyword evidence="2" id="KW-1133">Transmembrane helix</keyword>
<keyword evidence="2" id="KW-0812">Transmembrane</keyword>
<evidence type="ECO:0000313" key="3">
    <source>
        <dbReference type="EMBL" id="KAH8988365.1"/>
    </source>
</evidence>
<feature type="compositionally biased region" description="Low complexity" evidence="1">
    <location>
        <begin position="128"/>
        <end position="143"/>
    </location>
</feature>
<dbReference type="Proteomes" id="UP001201163">
    <property type="component" value="Unassembled WGS sequence"/>
</dbReference>
<reference evidence="3" key="1">
    <citation type="submission" date="2022-01" db="EMBL/GenBank/DDBJ databases">
        <title>Comparative genomics reveals a dynamic genome evolution in the ectomycorrhizal milk-cap (Lactarius) mushrooms.</title>
        <authorList>
            <consortium name="DOE Joint Genome Institute"/>
            <person name="Lebreton A."/>
            <person name="Tang N."/>
            <person name="Kuo A."/>
            <person name="LaButti K."/>
            <person name="Drula E."/>
            <person name="Barry K."/>
            <person name="Clum A."/>
            <person name="Lipzen A."/>
            <person name="Mousain D."/>
            <person name="Ng V."/>
            <person name="Wang R."/>
            <person name="Wang X."/>
            <person name="Dai Y."/>
            <person name="Henrissat B."/>
            <person name="Grigoriev I.V."/>
            <person name="Guerin-Laguette A."/>
            <person name="Yu F."/>
            <person name="Martin F.M."/>
        </authorList>
    </citation>
    <scope>NUCLEOTIDE SEQUENCE</scope>
    <source>
        <strain evidence="3">QP</strain>
    </source>
</reference>
<evidence type="ECO:0000256" key="1">
    <source>
        <dbReference type="SAM" id="MobiDB-lite"/>
    </source>
</evidence>
<feature type="transmembrane region" description="Helical" evidence="2">
    <location>
        <begin position="6"/>
        <end position="24"/>
    </location>
</feature>
<comment type="caution">
    <text evidence="3">The sequence shown here is derived from an EMBL/GenBank/DDBJ whole genome shotgun (WGS) entry which is preliminary data.</text>
</comment>
<accession>A0AAD4Q9A5</accession>
<dbReference type="EMBL" id="JAKELL010000042">
    <property type="protein sequence ID" value="KAH8988365.1"/>
    <property type="molecule type" value="Genomic_DNA"/>
</dbReference>
<feature type="non-terminal residue" evidence="3">
    <location>
        <position position="1"/>
    </location>
</feature>
<name>A0AAD4Q9A5_9AGAM</name>
<keyword evidence="4" id="KW-1185">Reference proteome</keyword>
<evidence type="ECO:0000256" key="2">
    <source>
        <dbReference type="SAM" id="Phobius"/>
    </source>
</evidence>